<feature type="region of interest" description="Disordered" evidence="2">
    <location>
        <begin position="1462"/>
        <end position="1493"/>
    </location>
</feature>
<feature type="region of interest" description="Disordered" evidence="2">
    <location>
        <begin position="1683"/>
        <end position="1737"/>
    </location>
</feature>
<proteinExistence type="predicted"/>
<feature type="region of interest" description="Disordered" evidence="2">
    <location>
        <begin position="4499"/>
        <end position="4527"/>
    </location>
</feature>
<feature type="compositionally biased region" description="Basic and acidic residues" evidence="2">
    <location>
        <begin position="3600"/>
        <end position="3610"/>
    </location>
</feature>
<evidence type="ECO:0000313" key="4">
    <source>
        <dbReference type="EnsemblMetazoa" id="XP_026297169"/>
    </source>
</evidence>
<feature type="region of interest" description="Disordered" evidence="2">
    <location>
        <begin position="2050"/>
        <end position="2075"/>
    </location>
</feature>
<feature type="compositionally biased region" description="Basic and acidic residues" evidence="2">
    <location>
        <begin position="2590"/>
        <end position="2599"/>
    </location>
</feature>
<feature type="region of interest" description="Disordered" evidence="2">
    <location>
        <begin position="3774"/>
        <end position="3818"/>
    </location>
</feature>
<feature type="compositionally biased region" description="Basic and acidic residues" evidence="2">
    <location>
        <begin position="3253"/>
        <end position="3273"/>
    </location>
</feature>
<feature type="compositionally biased region" description="Polar residues" evidence="2">
    <location>
        <begin position="747"/>
        <end position="759"/>
    </location>
</feature>
<feature type="region of interest" description="Disordered" evidence="2">
    <location>
        <begin position="747"/>
        <end position="767"/>
    </location>
</feature>
<feature type="compositionally biased region" description="Basic and acidic residues" evidence="2">
    <location>
        <begin position="2050"/>
        <end position="2064"/>
    </location>
</feature>
<feature type="compositionally biased region" description="Basic and acidic residues" evidence="2">
    <location>
        <begin position="1163"/>
        <end position="1174"/>
    </location>
</feature>
<dbReference type="RefSeq" id="XP_026297169.1">
    <property type="nucleotide sequence ID" value="XM_026441384.1"/>
</dbReference>
<feature type="compositionally biased region" description="Basic and acidic residues" evidence="2">
    <location>
        <begin position="509"/>
        <end position="528"/>
    </location>
</feature>
<feature type="compositionally biased region" description="Basic and acidic residues" evidence="2">
    <location>
        <begin position="1683"/>
        <end position="1720"/>
    </location>
</feature>
<feature type="region of interest" description="Disordered" evidence="2">
    <location>
        <begin position="49"/>
        <end position="71"/>
    </location>
</feature>
<feature type="region of interest" description="Disordered" evidence="2">
    <location>
        <begin position="1142"/>
        <end position="1174"/>
    </location>
</feature>
<dbReference type="KEGG" id="ame:102655889"/>
<feature type="compositionally biased region" description="Basic and acidic residues" evidence="2">
    <location>
        <begin position="4551"/>
        <end position="4571"/>
    </location>
</feature>
<feature type="compositionally biased region" description="Polar residues" evidence="2">
    <location>
        <begin position="3774"/>
        <end position="3783"/>
    </location>
</feature>
<feature type="region of interest" description="Disordered" evidence="2">
    <location>
        <begin position="3206"/>
        <end position="3325"/>
    </location>
</feature>
<feature type="region of interest" description="Disordered" evidence="2">
    <location>
        <begin position="2542"/>
        <end position="2568"/>
    </location>
</feature>
<feature type="compositionally biased region" description="Basic and acidic residues" evidence="2">
    <location>
        <begin position="284"/>
        <end position="294"/>
    </location>
</feature>
<feature type="compositionally biased region" description="Basic and acidic residues" evidence="2">
    <location>
        <begin position="4500"/>
        <end position="4513"/>
    </location>
</feature>
<evidence type="ECO:0000256" key="3">
    <source>
        <dbReference type="SAM" id="SignalP"/>
    </source>
</evidence>
<feature type="compositionally biased region" description="Polar residues" evidence="2">
    <location>
        <begin position="3402"/>
        <end position="3421"/>
    </location>
</feature>
<evidence type="ECO:0000313" key="5">
    <source>
        <dbReference type="Proteomes" id="UP000005203"/>
    </source>
</evidence>
<keyword evidence="1" id="KW-0175">Coiled coil</keyword>
<feature type="compositionally biased region" description="Basic and acidic residues" evidence="2">
    <location>
        <begin position="3315"/>
        <end position="3325"/>
    </location>
</feature>
<feature type="compositionally biased region" description="Basic and acidic residues" evidence="2">
    <location>
        <begin position="3280"/>
        <end position="3294"/>
    </location>
</feature>
<dbReference type="GeneID" id="102655889"/>
<feature type="region of interest" description="Disordered" evidence="2">
    <location>
        <begin position="3664"/>
        <end position="3692"/>
    </location>
</feature>
<feature type="region of interest" description="Disordered" evidence="2">
    <location>
        <begin position="3155"/>
        <end position="3179"/>
    </location>
</feature>
<accession>A0A8B8H285</accession>
<feature type="compositionally biased region" description="Basic and acidic residues" evidence="2">
    <location>
        <begin position="373"/>
        <end position="382"/>
    </location>
</feature>
<feature type="region of interest" description="Disordered" evidence="2">
    <location>
        <begin position="252"/>
        <end position="294"/>
    </location>
</feature>
<feature type="region of interest" description="Disordered" evidence="2">
    <location>
        <begin position="3570"/>
        <end position="3643"/>
    </location>
</feature>
<feature type="region of interest" description="Disordered" evidence="2">
    <location>
        <begin position="2590"/>
        <end position="2627"/>
    </location>
</feature>
<feature type="compositionally biased region" description="Basic residues" evidence="2">
    <location>
        <begin position="274"/>
        <end position="283"/>
    </location>
</feature>
<feature type="compositionally biased region" description="Basic and acidic residues" evidence="2">
    <location>
        <begin position="574"/>
        <end position="588"/>
    </location>
</feature>
<feature type="coiled-coil region" evidence="1">
    <location>
        <begin position="3825"/>
        <end position="3900"/>
    </location>
</feature>
<feature type="compositionally biased region" description="Basic and acidic residues" evidence="2">
    <location>
        <begin position="3798"/>
        <end position="3818"/>
    </location>
</feature>
<feature type="compositionally biased region" description="Polar residues" evidence="2">
    <location>
        <begin position="3299"/>
        <end position="3314"/>
    </location>
</feature>
<feature type="signal peptide" evidence="3">
    <location>
        <begin position="1"/>
        <end position="19"/>
    </location>
</feature>
<feature type="compositionally biased region" description="Basic and acidic residues" evidence="2">
    <location>
        <begin position="1728"/>
        <end position="1737"/>
    </location>
</feature>
<feature type="region of interest" description="Disordered" evidence="2">
    <location>
        <begin position="4551"/>
        <end position="4591"/>
    </location>
</feature>
<feature type="compositionally biased region" description="Basic and acidic residues" evidence="2">
    <location>
        <begin position="1470"/>
        <end position="1493"/>
    </location>
</feature>
<reference evidence="6" key="2">
    <citation type="submission" date="2025-04" db="UniProtKB">
        <authorList>
            <consortium name="RefSeq"/>
        </authorList>
    </citation>
    <scope>IDENTIFICATION</scope>
    <source>
        <strain evidence="6">DH4</strain>
        <tissue evidence="6">Whole body</tissue>
    </source>
</reference>
<feature type="compositionally biased region" description="Basic and acidic residues" evidence="2">
    <location>
        <begin position="3207"/>
        <end position="3223"/>
    </location>
</feature>
<gene>
    <name evidence="6" type="primary">LOC102655889</name>
</gene>
<keyword evidence="5" id="KW-1185">Reference proteome</keyword>
<feature type="region of interest" description="Disordered" evidence="2">
    <location>
        <begin position="1244"/>
        <end position="1273"/>
    </location>
</feature>
<feature type="region of interest" description="Disordered" evidence="2">
    <location>
        <begin position="3340"/>
        <end position="3370"/>
    </location>
</feature>
<evidence type="ECO:0000313" key="6">
    <source>
        <dbReference type="RefSeq" id="XP_026297169.1"/>
    </source>
</evidence>
<organism evidence="4">
    <name type="scientific">Apis mellifera</name>
    <name type="common">Honeybee</name>
    <dbReference type="NCBI Taxonomy" id="7460"/>
    <lineage>
        <taxon>Eukaryota</taxon>
        <taxon>Metazoa</taxon>
        <taxon>Ecdysozoa</taxon>
        <taxon>Arthropoda</taxon>
        <taxon>Hexapoda</taxon>
        <taxon>Insecta</taxon>
        <taxon>Pterygota</taxon>
        <taxon>Neoptera</taxon>
        <taxon>Endopterygota</taxon>
        <taxon>Hymenoptera</taxon>
        <taxon>Apocrita</taxon>
        <taxon>Aculeata</taxon>
        <taxon>Apoidea</taxon>
        <taxon>Anthophila</taxon>
        <taxon>Apidae</taxon>
        <taxon>Apis</taxon>
    </lineage>
</organism>
<feature type="region of interest" description="Disordered" evidence="2">
    <location>
        <begin position="373"/>
        <end position="400"/>
    </location>
</feature>
<feature type="chain" id="PRO_5044660205" evidence="3">
    <location>
        <begin position="20"/>
        <end position="4658"/>
    </location>
</feature>
<protein>
    <submittedName>
        <fullName evidence="6">Uncharacterized protein PF11_0213</fullName>
    </submittedName>
</protein>
<feature type="compositionally biased region" description="Basic and acidic residues" evidence="2">
    <location>
        <begin position="545"/>
        <end position="567"/>
    </location>
</feature>
<dbReference type="OrthoDB" id="10536887at2759"/>
<feature type="compositionally biased region" description="Basic and acidic residues" evidence="2">
    <location>
        <begin position="3570"/>
        <end position="3593"/>
    </location>
</feature>
<accession>A0A7M7L5S8</accession>
<keyword evidence="3" id="KW-0732">Signal</keyword>
<sequence length="4658" mass="535500">MRTLVILLSSFLFHWEAVSRGIPSETPRQGGEGEERLGIAGEERILDEVGGGGTSLVDDGRQKSRPTRDGLTRREIGSVEEAWSGTDWGGSHLPRFAEDRQELDRKERNLSPLISLLESNLKETELKKHRDRRSLISDTHGDEEIRKILMNAREKLSDLKSRNTIDDDWIFFVLPSRSGTLTESLFRPAGNGFKIGAQSWRQNEKWLDDKEFLNANKFDYNERNLKKYEESPLSDWNIDGRNKYSGEPAEISWTGEGRSDEKNGGTNFALTKGGRNRSNKQRLIKNDAHRNGDEDYRGIKVNVDVKNGETYGDISIDNTMGNVVGSDKLSAAEISVKIPEARYNKAIRNKRPSSDNKSRFVSDPFVFLTEFEGGTRREEKNKGSTPRESNVIKVHQSPPGGKLIEKKVEEKPYRDSKYSFPIIVGKHLDAKFSNDESRTNKNGGERARMDDELSWIEKEEAKLKQGEKNSGELQVLQLLKELSNIREQIERNQNLYGGNERNHGSSPSRVERIDARNGIRVEYDKQKSAAETSIPLDVNKRGGVKHGERVEEKSTSKIDENVDGERKKEKKGVHRDELQKETVKKRDDYDSDENVKWTSLKGKQKVIDDVNKDKDKLEKKTFEKGNSEVRKSQQIGINNKTNLSKIKFNVENLEEKDNHERKKQDSKIENENFQEKLKEKFDTENLKKIIFGVKIPKIKGIEDSNINSEDFRLENLNWIEYKGENLDTEDNEGNLRKENEIRKNIDNNINGQKYGSNNLKEGKRKKFKIQEQRGQNILVDTKKEYKSDDIKDEKISAKKEEREKYDNTKVKETGIGIKTPQDEKLNTEPLKNKGLEINIPKIEVNDVKKDDNTLLLDKPKWADINADNLETKKIEDTVEKDKWNGIDKLKNNIEVHNGKKYELDDIKDEKISAKEDEKYDDSRVKETSTAIKTPQGEELKTENLKNKGLEINTPKIEVNDVKKDDNKLLIDKPRWTDINADNLKTTKIEDTTVKDNWKGIDDLKNVEIDNGKKYKLNDIKKEKLNAKKEDKEKYDNTKVKDIGIENKIPQDEKFKTETLKNKGLEINIPKTEVKDVKKDDNKLLIDKPQWTDINADNLKTAKIEDTVEKDKWKGIDELKKNVEVDNGKKYELDNTKAEKISAKEEEKYDNSKVKETSTAIKTPQDEELKTETLKNKGLEINTPKIEVKDNNKFLLEKPKWADISLDNLKTTKIEDSIEKDQWKEIDELKKNTIVDNGKKFELDNTKNKKISAKEDEKYDNSKVKETSTEIKNPQDEKLNIENLKNKGLEINIPKIEVEDVKKDDNKLLIDKPQWTDINADNLKTAKIEDTVEKDKWKGIDELKKNVEVDNAKELGVTEDEKINKEEEKKYDNSKVKETSIEIKTPQDEKLKTETLKNKGLEINTPKIEVNDVKKDDNTLLLDKPKWADINADNLKTAKIEDTVEKDKWKGIDELKKNVEVDNAKESGVTEDEKINKEEEEKYDNSKVKETSIEIKTPQDEKLKTETLKNKGLEINTPKIEVNDVKEDDNKLLIDKPQWTDINADNLQTTKIGDTIKKDKWKGIDELKKNVEVDNGKKYELDDRKEEKINAKVEEKYDNLRVKETGTAIKTPQDEELKTETLENKGLEIDIPKIEVKDVKKDDSKLLVDKAKWTNINAGNLKTAKIEDIEKDIEKDKWKGIDELEKNTVDENEKKYELDDTRDEKINAKEEQKYDDSRVKETSTAIKTPQDEEHKTETLENKRLEINIPKTEVKDVKKEDSKLLVDKPKWTDINADNLKTAKIEDSVEKDKWKGIDDLKKNVEVDNGKKYELDDTKDKKINAKEEEKYDDSRLKETSTAIKIPQDEELKTETLENKGLEINIPKTEVKDIKKDDNKLLVDKPKWTDINADNLKTAKIEDTVEKDGRKWKRIDKLKENVEVDNGKKYELDDTKDEKISAKEDEKYDNSIVKETSTGIKTPQDEKLNIENLKDKGLEINIPKTEVEDVKKDDNKLLIDKPQWTDINADNLKTAKIEDTIEKDKWKGIDELKKNVEVDNGKKYELDDRKEEKINAKEEEKYDDSRMKETNTAIKTPQDEELKTETLENKGLEINIPKTEVTDVKKDNSKGLEINIPKTEVEDVKKDDNKLLVDKPKWTNINADNLKTAKIEDTIEKDKWKGIDELDKDTVAKNGKKYELDDIKNEIISPKEEDKEKYDNTKVKETSIEIKTPQDEKLKTETLKDKGFEINIPKIEVEDVKKDDNKLLIDKPQWTDINADNLKTAKIEDTLENDKWKKNDELKKNVEVDNGKEHELNDIKNEKGENKEKFDNSKVKETSIAIKTPQDQKFGTENLKNKKLDIVHSRIDKFGDINVDNIKFQKGKWTDYNVDNLNWKESNSLEKYEWKELINRIDELIRDIEVYNAKKYNLNNINDKKIGTLNRSKEKYDISNIKDTSIETKIPKEQKIPIKRLEEDKYKIINPEIVKLGDIKIDDNKFQVGKWTDYNIDNLKLKENNNKEILEENKWKRFNDLRKKNTEIENKKKNKSNDIRDEKISTTNKDIERYDSKNSKVKETDVEAKTPHEKKLDREEYVKENKLKADDVFRPKLKNVVEKESKMKDNNGKEYISNTDNEKLEDENTSEKEFQLQKLNKGNKLKSKDLKEEKNDRKISVEEDLETKKSKIEDTKKDKFSLQNKIGKVIQENDKFKAEDLKVKEIGLKNSREEYILKDKESGSVNLKNGKNQLLVIEKFKPHLDNNVLWTSKKNDKNSVQSVVNDSKKKDIISYNDKISLKERNESSEKDKKIDDEYEKGTKKYGINENFDSSVNIRNDKNLKKDFWNKDTAYKKEDLYVTRDNALENSNKRNKSGKQDYEVISYKKPLNENEEHEIFENKSRNNNEKLISNEEEVIYKDGNADKISQYENKLKEDLKIEENDENRIKQTGPSFVKEEINETGNIRKKGNEKFDKEILKSSEVENDSLKNDDKKDLKLERTFDKNTLTTEENNVLIRGEELQTVPILSEKTKIAKKEETFGNAETNKKDSVLSEKTKLEDKKSLNEFEIHEDKNKELENNDIDVARATEFNKLSKYKNNDTIKTANIESNRVSNDIVVNSRQTDSADEINKKLGKNGKESSTIQFENLNRTMDSLDITIAGEGNLRNSKGNEELSTAAHVAKLDENKALRSSEDDTSEVETSTGIKSNSDTSAIVNRTADKGQIEIRGSSVNLSELSDIDVHPPEHSDTLGKKDNPSLVSRTVSVDDNEIGGNKIPRYEGSSNVDTRKGSEESKKETESTKKESENVLLLNDSKKNGEESKKEKKIGIQSVKESSLKAQETASNLSKESDFDNKFDAKPTDSIIDIQTDTKDVKKADDKLYTSREEEANAENTREKYHTKPRILESSELNSNILPKILIGNRRKEPDLVEKLKTTSNDDVNLKQTTVSSSTRGSKFPDNNGASRERNISSNAINQAAEEELEKKKITWRNAAVDHPSEENDSKMINLSFTNIDKNEMREAKKGGTSSVITDEKSRTDDTRTTFSNVVDLIEKNSKELENYNNDRSINKIDKYGTNDSRDRFEEIGSKIDSSSLRDLKQERVTRKDKLNDSKNVEKIEEEGVRNESESITGDLNKKEVFKEGSDGGIQVTESNDVTGESEDSSSAPKDEVSLSDLSVESFGKNDKLEKKQRGTLDLSIKDEGKSEDEDEIIGSSGMRGSNKYKTPSTTRQLIEDNELEQFLPTSIQTALNTKTTSQVYPSDVDENPITSRLPEDITAYAFNWADNERYKELPNKVVAPIPEKIRDNTQIYDSSASRSPKLETGNKLSKLGKQTDEKIENAKENDEKGEKIDASNVTKLKNVEEEKVKSKNILNEYNDKNNKNVNEIGSLKESKISDIENNKREEKKSLNENDKLKVQEKNENIEINNKDLTNNYDENLKSKILTDVNVAEDRDNLLKNDKLIGHKDIPEKEEKNSVLKFLLNEEKIKGSEDKVKKLLIDDNNNNDKRDESIGTRIKIIPEKLNKKQNKETFKTKLNGESKNYEDKLLSAKYRIAKPNENLDEILDDERETQIQKTLTESEIAITELPLLKQNKEENIIEEKEKTNFKVEEERTPNENQPYKTIYNTDNETIENQKGYNIVSNQLNSTVRDLNLKNKNEILKEHEIQDKFNSNIARNILIKPYHISTVDKNDFTNSALSDSNKKIYESKIEDQLINDQMNLKKTADSDSSIKSTHISDAIKNGLILDNSKNTIHESNIKKALNFNVKDDASNVLIKSTDVPNVAKNKLHDEYKNSILSDSKKIIHGSKAENESKFNIKDNNIFKLDSTSAAINNNLNIKNENSVLNHPKQVNYESNVKDQSKFDLKKDIKSDTSVKSASINDLNTGYNDSKDSKILILKSKIPKLESKLDLKKNIGSDTSVKPIPKLLDQHWTNILFDQPSPTNKIAINNPSKIPSIPSLGNAHFSLDEKERNLKSSGLLSHISQKTPSNEISVEIPNVKFVKKLQPSFWKLAKPQTEIVNKNEQPILVSLSEFKSHPDEKDSDRSMKFSSYTPPSKVSGVESKNDDLYTVLKSLSLFTHFQDDSKDKKVPTTYDDRVSTSEDAPKVGSVERTNDKSSSISQESDREKLDVYIVKQASEGPVKIAHIENTKPLVVTNEEISRSSYEKVVDILEKNGIKTDISTAKINAICHE</sequence>
<feature type="region of interest" description="Disordered" evidence="2">
    <location>
        <begin position="3402"/>
        <end position="3439"/>
    </location>
</feature>
<name>A0A7M7L5S8_APIME</name>
<feature type="region of interest" description="Disordered" evidence="2">
    <location>
        <begin position="493"/>
        <end position="593"/>
    </location>
</feature>
<feature type="compositionally biased region" description="Basic and acidic residues" evidence="2">
    <location>
        <begin position="58"/>
        <end position="71"/>
    </location>
</feature>
<feature type="compositionally biased region" description="Basic and acidic residues" evidence="2">
    <location>
        <begin position="1142"/>
        <end position="1155"/>
    </location>
</feature>
<dbReference type="EnsemblMetazoa" id="XM_026441384">
    <property type="protein sequence ID" value="XP_026297169"/>
    <property type="gene ID" value="LOC102655889"/>
</dbReference>
<reference evidence="4" key="1">
    <citation type="submission" date="2021-01" db="UniProtKB">
        <authorList>
            <consortium name="EnsemblMetazoa"/>
        </authorList>
    </citation>
    <scope>IDENTIFICATION</scope>
    <source>
        <strain evidence="4">DH4</strain>
    </source>
</reference>
<evidence type="ECO:0000256" key="2">
    <source>
        <dbReference type="SAM" id="MobiDB-lite"/>
    </source>
</evidence>
<evidence type="ECO:0000256" key="1">
    <source>
        <dbReference type="SAM" id="Coils"/>
    </source>
</evidence>
<dbReference type="Proteomes" id="UP000005203">
    <property type="component" value="Linkage group LG6"/>
</dbReference>